<sequence>MQEKVLSDPRPYILKPNDKGEGNGIFVAETLQQLDEHDLAGHVAQPLLTDPYLIQGKKFDFRTYVLVTSVAPLRAYFYHEGLVRFASSAYNSSEANRGRESQVLTNTSVGKKYTHISNLTWTFKRLSDHLSSSGVDSDRLFTSIHDVIVRTLLSAEYRLLKNFHASLGGYTCRQCYHLLGVDVILDSQLNPYVIEVNGLPSMQLSNDLGVPPDPTSPYTATKLGLLHDTLQILFNSSVSVTEPVRRDLEALRVGLAPGPLCRREDHVLCVDLRDLQDIVQSRREYIHRGNYRRIYPSPDGQKYSELIRHLHHLVGRKFRAGGVAPPRTNWERHHLYLALERMWSL</sequence>
<dbReference type="Gene3D" id="3.30.470.20">
    <property type="entry name" value="ATP-grasp fold, B domain"/>
    <property type="match status" value="1"/>
</dbReference>
<dbReference type="Pfam" id="PF03133">
    <property type="entry name" value="TTL"/>
    <property type="match status" value="1"/>
</dbReference>
<reference evidence="4" key="1">
    <citation type="submission" date="2023-03" db="EMBL/GenBank/DDBJ databases">
        <authorList>
            <person name="Steffen K."/>
            <person name="Cardenas P."/>
        </authorList>
    </citation>
    <scope>NUCLEOTIDE SEQUENCE</scope>
</reference>
<dbReference type="GO" id="GO:0070740">
    <property type="term" value="F:tubulin-glutamic acid ligase activity"/>
    <property type="evidence" value="ECO:0007669"/>
    <property type="project" value="TreeGrafter"/>
</dbReference>
<keyword evidence="1" id="KW-0436">Ligase</keyword>
<evidence type="ECO:0000313" key="5">
    <source>
        <dbReference type="Proteomes" id="UP001174909"/>
    </source>
</evidence>
<dbReference type="SUPFAM" id="SSF56059">
    <property type="entry name" value="Glutathione synthetase ATP-binding domain-like"/>
    <property type="match status" value="1"/>
</dbReference>
<dbReference type="PANTHER" id="PTHR12241">
    <property type="entry name" value="TUBULIN POLYGLUTAMYLASE"/>
    <property type="match status" value="1"/>
</dbReference>
<evidence type="ECO:0000256" key="1">
    <source>
        <dbReference type="ARBA" id="ARBA00022598"/>
    </source>
</evidence>
<proteinExistence type="predicted"/>
<keyword evidence="5" id="KW-1185">Reference proteome</keyword>
<comment type="caution">
    <text evidence="4">The sequence shown here is derived from an EMBL/GenBank/DDBJ whole genome shotgun (WGS) entry which is preliminary data.</text>
</comment>
<dbReference type="GO" id="GO:0015631">
    <property type="term" value="F:tubulin binding"/>
    <property type="evidence" value="ECO:0007669"/>
    <property type="project" value="TreeGrafter"/>
</dbReference>
<protein>
    <submittedName>
        <fullName evidence="4">Tubulin polyglutamylase TTLL6</fullName>
    </submittedName>
</protein>
<dbReference type="PROSITE" id="PS51221">
    <property type="entry name" value="TTL"/>
    <property type="match status" value="1"/>
</dbReference>
<dbReference type="GO" id="GO:0000226">
    <property type="term" value="P:microtubule cytoskeleton organization"/>
    <property type="evidence" value="ECO:0007669"/>
    <property type="project" value="TreeGrafter"/>
</dbReference>
<accession>A0AA35TLR9</accession>
<evidence type="ECO:0000313" key="4">
    <source>
        <dbReference type="EMBL" id="CAI8050630.1"/>
    </source>
</evidence>
<gene>
    <name evidence="4" type="ORF">GBAR_LOCUS27784</name>
</gene>
<dbReference type="GO" id="GO:0036064">
    <property type="term" value="C:ciliary basal body"/>
    <property type="evidence" value="ECO:0007669"/>
    <property type="project" value="TreeGrafter"/>
</dbReference>
<dbReference type="InterPro" id="IPR004344">
    <property type="entry name" value="TTL/TTLL_fam"/>
</dbReference>
<evidence type="ECO:0000256" key="3">
    <source>
        <dbReference type="ARBA" id="ARBA00022840"/>
    </source>
</evidence>
<keyword evidence="2" id="KW-0547">Nucleotide-binding</keyword>
<dbReference type="EMBL" id="CASHTH010003881">
    <property type="protein sequence ID" value="CAI8050630.1"/>
    <property type="molecule type" value="Genomic_DNA"/>
</dbReference>
<evidence type="ECO:0000256" key="2">
    <source>
        <dbReference type="ARBA" id="ARBA00022741"/>
    </source>
</evidence>
<organism evidence="4 5">
    <name type="scientific">Geodia barretti</name>
    <name type="common">Barrett's horny sponge</name>
    <dbReference type="NCBI Taxonomy" id="519541"/>
    <lineage>
        <taxon>Eukaryota</taxon>
        <taxon>Metazoa</taxon>
        <taxon>Porifera</taxon>
        <taxon>Demospongiae</taxon>
        <taxon>Heteroscleromorpha</taxon>
        <taxon>Tetractinellida</taxon>
        <taxon>Astrophorina</taxon>
        <taxon>Geodiidae</taxon>
        <taxon>Geodia</taxon>
    </lineage>
</organism>
<keyword evidence="3" id="KW-0067">ATP-binding</keyword>
<dbReference type="Proteomes" id="UP001174909">
    <property type="component" value="Unassembled WGS sequence"/>
</dbReference>
<dbReference type="GO" id="GO:0005524">
    <property type="term" value="F:ATP binding"/>
    <property type="evidence" value="ECO:0007669"/>
    <property type="project" value="UniProtKB-KW"/>
</dbReference>
<dbReference type="AlphaFoldDB" id="A0AA35TLR9"/>
<name>A0AA35TLR9_GEOBA</name>